<dbReference type="GO" id="GO:0016887">
    <property type="term" value="F:ATP hydrolysis activity"/>
    <property type="evidence" value="ECO:0007669"/>
    <property type="project" value="InterPro"/>
</dbReference>
<dbReference type="InterPro" id="IPR003593">
    <property type="entry name" value="AAA+_ATPase"/>
</dbReference>
<dbReference type="PROSITE" id="PS50893">
    <property type="entry name" value="ABC_TRANSPORTER_2"/>
    <property type="match status" value="1"/>
</dbReference>
<dbReference type="OrthoDB" id="9807242at2"/>
<dbReference type="Gene3D" id="3.40.50.300">
    <property type="entry name" value="P-loop containing nucleotide triphosphate hydrolases"/>
    <property type="match status" value="1"/>
</dbReference>
<dbReference type="AlphaFoldDB" id="A0A211YTS3"/>
<dbReference type="SUPFAM" id="SSF52540">
    <property type="entry name" value="P-loop containing nucleoside triphosphate hydrolases"/>
    <property type="match status" value="1"/>
</dbReference>
<dbReference type="SMART" id="SM00382">
    <property type="entry name" value="AAA"/>
    <property type="match status" value="1"/>
</dbReference>
<dbReference type="PANTHER" id="PTHR42788">
    <property type="entry name" value="TAURINE IMPORT ATP-BINDING PROTEIN-RELATED"/>
    <property type="match status" value="1"/>
</dbReference>
<dbReference type="GO" id="GO:0005524">
    <property type="term" value="F:ATP binding"/>
    <property type="evidence" value="ECO:0007669"/>
    <property type="project" value="UniProtKB-KW"/>
</dbReference>
<evidence type="ECO:0000256" key="4">
    <source>
        <dbReference type="ARBA" id="ARBA00022840"/>
    </source>
</evidence>
<reference evidence="7" key="1">
    <citation type="submission" date="2017-05" db="EMBL/GenBank/DDBJ databases">
        <authorList>
            <person name="Macchi M."/>
            <person name="Festa S."/>
            <person name="Coppotelli B.M."/>
            <person name="Morelli I.S."/>
        </authorList>
    </citation>
    <scope>NUCLEOTIDE SEQUENCE [LARGE SCALE GENOMIC DNA]</scope>
    <source>
        <strain evidence="7">I</strain>
    </source>
</reference>
<keyword evidence="4 6" id="KW-0067">ATP-binding</keyword>
<comment type="caution">
    <text evidence="6">The sequence shown here is derived from an EMBL/GenBank/DDBJ whole genome shotgun (WGS) entry which is preliminary data.</text>
</comment>
<evidence type="ECO:0000259" key="5">
    <source>
        <dbReference type="PROSITE" id="PS50893"/>
    </source>
</evidence>
<proteinExistence type="inferred from homology"/>
<dbReference type="STRING" id="1122125.GCA_000423185_04064"/>
<keyword evidence="3" id="KW-0547">Nucleotide-binding</keyword>
<sequence length="269" mass="28532">MTGRVDSVAIRCRGLAIGYPPTGRGAGVVPVLDGVDLDVPQGGFLTILGPSGCGKSTLLRVAADLLAPLAGEIAVLGGPPAAARQRRDIGFVFQDPTLLPWRSVRANIELPLLVGRGRAARTEIMATDDLLALLGLGGLAERMPDQLSGGQRQRVAIARALLCRPRILLMDEPFGALDEITRDRLNDEMLALWRRTGTTVVFVTHSIAEAVYLGQQVLVLAAYPGRVQEIVDLRPLKDAEGRCDRDAPEVTAVCAHLRRLLAAGSGGAA</sequence>
<evidence type="ECO:0000313" key="6">
    <source>
        <dbReference type="EMBL" id="OWJ56455.1"/>
    </source>
</evidence>
<feature type="domain" description="ABC transporter" evidence="5">
    <location>
        <begin position="10"/>
        <end position="243"/>
    </location>
</feature>
<keyword evidence="7" id="KW-1185">Reference proteome</keyword>
<organism evidence="6 7">
    <name type="scientific">Inquilinus limosus</name>
    <dbReference type="NCBI Taxonomy" id="171674"/>
    <lineage>
        <taxon>Bacteria</taxon>
        <taxon>Pseudomonadati</taxon>
        <taxon>Pseudomonadota</taxon>
        <taxon>Alphaproteobacteria</taxon>
        <taxon>Rhodospirillales</taxon>
        <taxon>Rhodospirillaceae</taxon>
        <taxon>Inquilinus</taxon>
    </lineage>
</organism>
<evidence type="ECO:0000256" key="2">
    <source>
        <dbReference type="ARBA" id="ARBA00022448"/>
    </source>
</evidence>
<dbReference type="InterPro" id="IPR003439">
    <property type="entry name" value="ABC_transporter-like_ATP-bd"/>
</dbReference>
<dbReference type="InterPro" id="IPR017871">
    <property type="entry name" value="ABC_transporter-like_CS"/>
</dbReference>
<dbReference type="PROSITE" id="PS00211">
    <property type="entry name" value="ABC_TRANSPORTER_1"/>
    <property type="match status" value="1"/>
</dbReference>
<dbReference type="Pfam" id="PF00005">
    <property type="entry name" value="ABC_tran"/>
    <property type="match status" value="1"/>
</dbReference>
<dbReference type="PANTHER" id="PTHR42788:SF13">
    <property type="entry name" value="ALIPHATIC SULFONATES IMPORT ATP-BINDING PROTEIN SSUB"/>
    <property type="match status" value="1"/>
</dbReference>
<keyword evidence="2" id="KW-0813">Transport</keyword>
<name>A0A211YTS3_9PROT</name>
<comment type="similarity">
    <text evidence="1">Belongs to the ABC transporter superfamily.</text>
</comment>
<dbReference type="EMBL" id="NHON01000167">
    <property type="protein sequence ID" value="OWJ56455.1"/>
    <property type="molecule type" value="Genomic_DNA"/>
</dbReference>
<evidence type="ECO:0000313" key="7">
    <source>
        <dbReference type="Proteomes" id="UP000196655"/>
    </source>
</evidence>
<evidence type="ECO:0000256" key="3">
    <source>
        <dbReference type="ARBA" id="ARBA00022741"/>
    </source>
</evidence>
<gene>
    <name evidence="6" type="ORF">BWR60_34995</name>
</gene>
<protein>
    <submittedName>
        <fullName evidence="6">ABC transporter ATP-binding protein</fullName>
    </submittedName>
</protein>
<dbReference type="Proteomes" id="UP000196655">
    <property type="component" value="Unassembled WGS sequence"/>
</dbReference>
<dbReference type="InterPro" id="IPR050166">
    <property type="entry name" value="ABC_transporter_ATP-bind"/>
</dbReference>
<accession>A0A211YTS3</accession>
<dbReference type="RefSeq" id="WP_088157817.1">
    <property type="nucleotide sequence ID" value="NZ_NHON01000167.1"/>
</dbReference>
<evidence type="ECO:0000256" key="1">
    <source>
        <dbReference type="ARBA" id="ARBA00005417"/>
    </source>
</evidence>
<dbReference type="InterPro" id="IPR027417">
    <property type="entry name" value="P-loop_NTPase"/>
</dbReference>